<evidence type="ECO:0000313" key="1">
    <source>
        <dbReference type="EMBL" id="GIY59457.1"/>
    </source>
</evidence>
<evidence type="ECO:0000313" key="2">
    <source>
        <dbReference type="Proteomes" id="UP001054837"/>
    </source>
</evidence>
<name>A0AAV4UNZ5_9ARAC</name>
<protein>
    <submittedName>
        <fullName evidence="1">Uncharacterized protein</fullName>
    </submittedName>
</protein>
<accession>A0AAV4UNZ5</accession>
<gene>
    <name evidence="1" type="ORF">CDAR_540761</name>
</gene>
<dbReference type="Proteomes" id="UP001054837">
    <property type="component" value="Unassembled WGS sequence"/>
</dbReference>
<dbReference type="EMBL" id="BPLQ01011657">
    <property type="protein sequence ID" value="GIY59457.1"/>
    <property type="molecule type" value="Genomic_DNA"/>
</dbReference>
<proteinExistence type="predicted"/>
<reference evidence="1 2" key="1">
    <citation type="submission" date="2021-06" db="EMBL/GenBank/DDBJ databases">
        <title>Caerostris darwini draft genome.</title>
        <authorList>
            <person name="Kono N."/>
            <person name="Arakawa K."/>
        </authorList>
    </citation>
    <scope>NUCLEOTIDE SEQUENCE [LARGE SCALE GENOMIC DNA]</scope>
</reference>
<keyword evidence="2" id="KW-1185">Reference proteome</keyword>
<dbReference type="AlphaFoldDB" id="A0AAV4UNZ5"/>
<comment type="caution">
    <text evidence="1">The sequence shown here is derived from an EMBL/GenBank/DDBJ whole genome shotgun (WGS) entry which is preliminary data.</text>
</comment>
<organism evidence="1 2">
    <name type="scientific">Caerostris darwini</name>
    <dbReference type="NCBI Taxonomy" id="1538125"/>
    <lineage>
        <taxon>Eukaryota</taxon>
        <taxon>Metazoa</taxon>
        <taxon>Ecdysozoa</taxon>
        <taxon>Arthropoda</taxon>
        <taxon>Chelicerata</taxon>
        <taxon>Arachnida</taxon>
        <taxon>Araneae</taxon>
        <taxon>Araneomorphae</taxon>
        <taxon>Entelegynae</taxon>
        <taxon>Araneoidea</taxon>
        <taxon>Araneidae</taxon>
        <taxon>Caerostris</taxon>
    </lineage>
</organism>
<sequence length="128" mass="14249">MISGDSQGQLSCGIGERLDCLNYPTSHPNHCIVIFRLMMKTGWTIGLMISGDSQSQLSCGIGERLDCLNYPTSHPNHCIVIFRLMMKTGWTLGLMISEIVWDSCPVELEKGWTAQLSNQPSQPLYSDI</sequence>